<evidence type="ECO:0000313" key="4">
    <source>
        <dbReference type="EMBL" id="KQJ85353.1"/>
    </source>
</evidence>
<evidence type="ECO:0000313" key="5">
    <source>
        <dbReference type="EnsemblPlants" id="KQJ85353"/>
    </source>
</evidence>
<dbReference type="EMBL" id="CM000884">
    <property type="protein sequence ID" value="KQJ85353.1"/>
    <property type="molecule type" value="Genomic_DNA"/>
</dbReference>
<dbReference type="Gramene" id="KQJ85354">
    <property type="protein sequence ID" value="KQJ85354"/>
    <property type="gene ID" value="BRADI_5g26520v3"/>
</dbReference>
<dbReference type="AlphaFoldDB" id="A0A0Q3P8P3"/>
<organism evidence="4">
    <name type="scientific">Brachypodium distachyon</name>
    <name type="common">Purple false brome</name>
    <name type="synonym">Trachynia distachya</name>
    <dbReference type="NCBI Taxonomy" id="15368"/>
    <lineage>
        <taxon>Eukaryota</taxon>
        <taxon>Viridiplantae</taxon>
        <taxon>Streptophyta</taxon>
        <taxon>Embryophyta</taxon>
        <taxon>Tracheophyta</taxon>
        <taxon>Spermatophyta</taxon>
        <taxon>Magnoliopsida</taxon>
        <taxon>Liliopsida</taxon>
        <taxon>Poales</taxon>
        <taxon>Poaceae</taxon>
        <taxon>BOP clade</taxon>
        <taxon>Pooideae</taxon>
        <taxon>Stipodae</taxon>
        <taxon>Brachypodieae</taxon>
        <taxon>Brachypodium</taxon>
    </lineage>
</organism>
<dbReference type="InterPro" id="IPR037464">
    <property type="entry name" value="Taspase1"/>
</dbReference>
<dbReference type="Gene3D" id="3.60.20.30">
    <property type="entry name" value="(Glycosyl)asparaginase"/>
    <property type="match status" value="1"/>
</dbReference>
<protein>
    <recommendedName>
        <fullName evidence="7">Threonine aspartase</fullName>
    </recommendedName>
</protein>
<dbReference type="OrthoDB" id="77601at2759"/>
<dbReference type="Pfam" id="PF01112">
    <property type="entry name" value="Asparaginase_2"/>
    <property type="match status" value="1"/>
</dbReference>
<dbReference type="EMBL" id="CM000884">
    <property type="protein sequence ID" value="KQJ85354.1"/>
    <property type="molecule type" value="Genomic_DNA"/>
</dbReference>
<dbReference type="PANTHER" id="PTHR10188">
    <property type="entry name" value="L-ASPARAGINASE"/>
    <property type="match status" value="1"/>
</dbReference>
<comment type="subunit">
    <text evidence="1">Heterotetramer of two alpha and two beta chains arranged as a dimer of alpha/beta heterodimers.</text>
</comment>
<evidence type="ECO:0000313" key="6">
    <source>
        <dbReference type="Proteomes" id="UP000008810"/>
    </source>
</evidence>
<accession>A0A0Q3P8P3</accession>
<proteinExistence type="predicted"/>
<feature type="site" description="Cleavage; by autolysis" evidence="3">
    <location>
        <begin position="258"/>
        <end position="259"/>
    </location>
</feature>
<dbReference type="RefSeq" id="XP_003579495.1">
    <property type="nucleotide sequence ID" value="XM_003579447.4"/>
</dbReference>
<dbReference type="GeneID" id="100845444"/>
<dbReference type="KEGG" id="bdi:100845444"/>
<dbReference type="GO" id="GO:0005737">
    <property type="term" value="C:cytoplasm"/>
    <property type="evidence" value="ECO:0000318"/>
    <property type="project" value="GO_Central"/>
</dbReference>
<keyword evidence="6" id="KW-1185">Reference proteome</keyword>
<feature type="active site" description="Nucleophile" evidence="2">
    <location>
        <position position="259"/>
    </location>
</feature>
<evidence type="ECO:0000256" key="3">
    <source>
        <dbReference type="PIRSR" id="PIRSR600246-3"/>
    </source>
</evidence>
<dbReference type="EnsemblPlants" id="KQJ85353">
    <property type="protein sequence ID" value="KQJ85353"/>
    <property type="gene ID" value="BRADI_5g26520v3"/>
</dbReference>
<evidence type="ECO:0000256" key="1">
    <source>
        <dbReference type="ARBA" id="ARBA00011601"/>
    </source>
</evidence>
<dbReference type="InterPro" id="IPR000246">
    <property type="entry name" value="Peptidase_T2"/>
</dbReference>
<dbReference type="STRING" id="15368.A0A0Q3P8P3"/>
<dbReference type="PANTHER" id="PTHR10188:SF8">
    <property type="entry name" value="THREONINE ASPARTASE 1"/>
    <property type="match status" value="1"/>
</dbReference>
<reference evidence="4 5" key="1">
    <citation type="journal article" date="2010" name="Nature">
        <title>Genome sequencing and analysis of the model grass Brachypodium distachyon.</title>
        <authorList>
            <consortium name="International Brachypodium Initiative"/>
        </authorList>
    </citation>
    <scope>NUCLEOTIDE SEQUENCE [LARGE SCALE GENOMIC DNA]</scope>
    <source>
        <strain evidence="4">Bd21</strain>
        <strain evidence="5">cv. Bd21</strain>
    </source>
</reference>
<dbReference type="FunFam" id="3.60.20.30:FF:000004">
    <property type="entry name" value="Putative threonine aspartase isoform A"/>
    <property type="match status" value="1"/>
</dbReference>
<dbReference type="GO" id="GO:0051604">
    <property type="term" value="P:protein maturation"/>
    <property type="evidence" value="ECO:0000318"/>
    <property type="project" value="GO_Central"/>
</dbReference>
<dbReference type="Gramene" id="KQJ85353">
    <property type="protein sequence ID" value="KQJ85353"/>
    <property type="gene ID" value="BRADI_5g26520v3"/>
</dbReference>
<dbReference type="SUPFAM" id="SSF56235">
    <property type="entry name" value="N-terminal nucleophile aminohydrolases (Ntn hydrolases)"/>
    <property type="match status" value="1"/>
</dbReference>
<dbReference type="InterPro" id="IPR029055">
    <property type="entry name" value="Ntn_hydrolases_N"/>
</dbReference>
<reference evidence="5" key="3">
    <citation type="submission" date="2018-08" db="UniProtKB">
        <authorList>
            <consortium name="EnsemblPlants"/>
        </authorList>
    </citation>
    <scope>IDENTIFICATION</scope>
    <source>
        <strain evidence="5">cv. Bd21</strain>
    </source>
</reference>
<evidence type="ECO:0000256" key="2">
    <source>
        <dbReference type="PIRSR" id="PIRSR600246-1"/>
    </source>
</evidence>
<reference evidence="4" key="2">
    <citation type="submission" date="2017-06" db="EMBL/GenBank/DDBJ databases">
        <title>WGS assembly of Brachypodium distachyon.</title>
        <authorList>
            <consortium name="The International Brachypodium Initiative"/>
            <person name="Lucas S."/>
            <person name="Harmon-Smith M."/>
            <person name="Lail K."/>
            <person name="Tice H."/>
            <person name="Grimwood J."/>
            <person name="Bruce D."/>
            <person name="Barry K."/>
            <person name="Shu S."/>
            <person name="Lindquist E."/>
            <person name="Wang M."/>
            <person name="Pitluck S."/>
            <person name="Vogel J.P."/>
            <person name="Garvin D.F."/>
            <person name="Mockler T.C."/>
            <person name="Schmutz J."/>
            <person name="Rokhsar D."/>
            <person name="Bevan M.W."/>
        </authorList>
    </citation>
    <scope>NUCLEOTIDE SEQUENCE</scope>
    <source>
        <strain evidence="4">Bd21</strain>
    </source>
</reference>
<gene>
    <name evidence="5" type="primary">LOC100845444</name>
    <name evidence="4" type="ORF">BRADI_5g26520v3</name>
</gene>
<dbReference type="RefSeq" id="XP_024312226.1">
    <property type="nucleotide sequence ID" value="XM_024456458.1"/>
</dbReference>
<name>A0A0Q3P8P3_BRADI</name>
<sequence length="442" mass="45468">MATGGGGGGGGVGEGELGAKEGVEVRSGGGPCRRFFVAVHVGAGFHAPANEKVYRRAMKRACLAAAAVLREGSGTSLEAVAAAIRVLEDDPITNAGRGSSLTESGRVECDASIMDGSTGSYGAVGAVQGVKNPIDVALHLAKEQMIGSSLLGRIPPMFLVGEGACQWAKSKGINVLGATSEENNWLMTENSKAQWVKYSSLLASAKELVNHPTGSASESSSVQLEVSGTQPENLDNVKKMKKTFTRSIMEDDQDCVMDTVGAVCVDDLGNVASGASSGGIALKVDGRVGLSAMYGSGCWASSKGPFGTPFIIGCCATGAGEHLIRGFASRECCISASLSQSGPASSCTKVLRSAVQSSSEMSHDTGAGLLLVQADVLKRGDLPVLDSAELIAAYSSQSFGIGYFGSNMNNPKVSMLRDSRTSSSSIQHFATRVNFGTPSTEQ</sequence>
<dbReference type="Proteomes" id="UP000008810">
    <property type="component" value="Chromosome 5"/>
</dbReference>
<evidence type="ECO:0008006" key="7">
    <source>
        <dbReference type="Google" id="ProtNLM"/>
    </source>
</evidence>
<dbReference type="EnsemblPlants" id="KQJ85354">
    <property type="protein sequence ID" value="KQJ85354"/>
    <property type="gene ID" value="BRADI_5g26520v3"/>
</dbReference>
<dbReference type="GO" id="GO:0004298">
    <property type="term" value="F:threonine-type endopeptidase activity"/>
    <property type="evidence" value="ECO:0000318"/>
    <property type="project" value="GO_Central"/>
</dbReference>
<dbReference type="ExpressionAtlas" id="A0A0Q3P8P3">
    <property type="expression patterns" value="baseline and differential"/>
</dbReference>
<dbReference type="CDD" id="cd04514">
    <property type="entry name" value="Taspase1_like"/>
    <property type="match status" value="1"/>
</dbReference>